<dbReference type="OrthoDB" id="6496110at2759"/>
<dbReference type="InterPro" id="IPR001584">
    <property type="entry name" value="Integrase_cat-core"/>
</dbReference>
<dbReference type="InterPro" id="IPR036397">
    <property type="entry name" value="RNaseH_sf"/>
</dbReference>
<protein>
    <submittedName>
        <fullName evidence="1">(salmon louse) hypothetical protein</fullName>
    </submittedName>
</protein>
<dbReference type="InterPro" id="IPR050951">
    <property type="entry name" value="Retrovirus_Pol_polyprotein"/>
</dbReference>
<dbReference type="AlphaFoldDB" id="A0A7R8HAD9"/>
<dbReference type="PROSITE" id="PS50994">
    <property type="entry name" value="INTEGRASE"/>
    <property type="match status" value="1"/>
</dbReference>
<dbReference type="PANTHER" id="PTHR37984">
    <property type="entry name" value="PROTEIN CBG26694"/>
    <property type="match status" value="1"/>
</dbReference>
<reference evidence="1" key="1">
    <citation type="submission" date="2021-02" db="EMBL/GenBank/DDBJ databases">
        <authorList>
            <person name="Bekaert M."/>
        </authorList>
    </citation>
    <scope>NUCLEOTIDE SEQUENCE</scope>
    <source>
        <strain evidence="1">IoA-00</strain>
    </source>
</reference>
<dbReference type="GO" id="GO:0003676">
    <property type="term" value="F:nucleic acid binding"/>
    <property type="evidence" value="ECO:0007669"/>
    <property type="project" value="InterPro"/>
</dbReference>
<name>A0A7R8HAD9_LEPSM</name>
<dbReference type="PANTHER" id="PTHR37984:SF15">
    <property type="entry name" value="INTEGRASE CATALYTIC DOMAIN-CONTAINING PROTEIN"/>
    <property type="match status" value="1"/>
</dbReference>
<proteinExistence type="predicted"/>
<evidence type="ECO:0000313" key="1">
    <source>
        <dbReference type="EMBL" id="CAF2970360.1"/>
    </source>
</evidence>
<dbReference type="GO" id="GO:0015074">
    <property type="term" value="P:DNA integration"/>
    <property type="evidence" value="ECO:0007669"/>
    <property type="project" value="InterPro"/>
</dbReference>
<sequence>MDDLTDIIICDSISSLEYSEDELLRAVQDDEARHVATEAAKSGNWSSILDKMYFQKQTCSQWKTTYFSDVFDCLSTFALADVWKSVHIDYVQFKQKNILVLKWIKKIWAAVMPKTSTDYTMKRLLIWFLRFGFLKSFHSYNGTQFTNPLFKSKLEEWGISHSLSPLYNLQSYGHAERVVRIVKEMWKRTQKFLSMYSSSHTVQHLSTGGKTPAQTDALSSNTFSY</sequence>
<dbReference type="Proteomes" id="UP000675881">
    <property type="component" value="Chromosome 6"/>
</dbReference>
<dbReference type="InterPro" id="IPR012337">
    <property type="entry name" value="RNaseH-like_sf"/>
</dbReference>
<organism evidence="1 2">
    <name type="scientific">Lepeophtheirus salmonis</name>
    <name type="common">Salmon louse</name>
    <name type="synonym">Caligus salmonis</name>
    <dbReference type="NCBI Taxonomy" id="72036"/>
    <lineage>
        <taxon>Eukaryota</taxon>
        <taxon>Metazoa</taxon>
        <taxon>Ecdysozoa</taxon>
        <taxon>Arthropoda</taxon>
        <taxon>Crustacea</taxon>
        <taxon>Multicrustacea</taxon>
        <taxon>Hexanauplia</taxon>
        <taxon>Copepoda</taxon>
        <taxon>Siphonostomatoida</taxon>
        <taxon>Caligidae</taxon>
        <taxon>Lepeophtheirus</taxon>
    </lineage>
</organism>
<gene>
    <name evidence="1" type="ORF">LSAA_11666</name>
</gene>
<accession>A0A7R8HAD9</accession>
<dbReference type="EMBL" id="HG994585">
    <property type="protein sequence ID" value="CAF2970360.1"/>
    <property type="molecule type" value="Genomic_DNA"/>
</dbReference>
<dbReference type="SUPFAM" id="SSF53098">
    <property type="entry name" value="Ribonuclease H-like"/>
    <property type="match status" value="1"/>
</dbReference>
<keyword evidence="2" id="KW-1185">Reference proteome</keyword>
<evidence type="ECO:0000313" key="2">
    <source>
        <dbReference type="Proteomes" id="UP000675881"/>
    </source>
</evidence>
<dbReference type="Gene3D" id="3.30.420.10">
    <property type="entry name" value="Ribonuclease H-like superfamily/Ribonuclease H"/>
    <property type="match status" value="1"/>
</dbReference>